<feature type="signal peptide" evidence="1">
    <location>
        <begin position="1"/>
        <end position="17"/>
    </location>
</feature>
<organism evidence="2 3">
    <name type="scientific">Christiangramia oceanisediminis</name>
    <dbReference type="NCBI Taxonomy" id="2920386"/>
    <lineage>
        <taxon>Bacteria</taxon>
        <taxon>Pseudomonadati</taxon>
        <taxon>Bacteroidota</taxon>
        <taxon>Flavobacteriia</taxon>
        <taxon>Flavobacteriales</taxon>
        <taxon>Flavobacteriaceae</taxon>
        <taxon>Christiangramia</taxon>
    </lineage>
</organism>
<keyword evidence="3" id="KW-1185">Reference proteome</keyword>
<keyword evidence="2" id="KW-0645">Protease</keyword>
<dbReference type="AlphaFoldDB" id="A0A9X2I7T7"/>
<comment type="caution">
    <text evidence="2">The sequence shown here is derived from an EMBL/GenBank/DDBJ whole genome shotgun (WGS) entry which is preliminary data.</text>
</comment>
<feature type="chain" id="PRO_5040837412" evidence="1">
    <location>
        <begin position="18"/>
        <end position="230"/>
    </location>
</feature>
<sequence>MKKLLCFLTALSFISCALDYEDNRRIHLTGSLLDPAGDPLRDAGVDLYVETFGFKNSVSNVIASTTTTENGHFDLLSIEPKDEILFLSISERLSSFMGVRIRESVDNHGPFYDLGELRLNARGNFQLNFINQSGTEEMVFLQVKYPAYTAFQSLPEGWEYVYTYEGSETGEVTDLRTFSTQGNNQIYLTTLLNSQVQIKYSIGESLNQSDDIQELVLDISESESQYEIIF</sequence>
<dbReference type="Proteomes" id="UP001155280">
    <property type="component" value="Unassembled WGS sequence"/>
</dbReference>
<proteinExistence type="predicted"/>
<reference evidence="2" key="1">
    <citation type="submission" date="2022-07" db="EMBL/GenBank/DDBJ databases">
        <title>Gramela sediminis sp. nov., isolated from deep-sea sediment of the Indian Ocean.</title>
        <authorList>
            <person name="Shi H."/>
        </authorList>
    </citation>
    <scope>NUCLEOTIDE SEQUENCE</scope>
    <source>
        <strain evidence="2">GC03-9</strain>
    </source>
</reference>
<keyword evidence="2" id="KW-0378">Hydrolase</keyword>
<protein>
    <submittedName>
        <fullName evidence="2">Carboxypeptidase-like regulatory domain-containing protein</fullName>
    </submittedName>
</protein>
<dbReference type="RefSeq" id="WP_241549646.1">
    <property type="nucleotide sequence ID" value="NZ_JANCNS010000001.1"/>
</dbReference>
<dbReference type="GO" id="GO:0004180">
    <property type="term" value="F:carboxypeptidase activity"/>
    <property type="evidence" value="ECO:0007669"/>
    <property type="project" value="UniProtKB-KW"/>
</dbReference>
<keyword evidence="2" id="KW-0121">Carboxypeptidase</keyword>
<accession>A0A9X2I7T7</accession>
<evidence type="ECO:0000313" key="2">
    <source>
        <dbReference type="EMBL" id="MCP9199344.1"/>
    </source>
</evidence>
<keyword evidence="1" id="KW-0732">Signal</keyword>
<dbReference type="PROSITE" id="PS51257">
    <property type="entry name" value="PROKAR_LIPOPROTEIN"/>
    <property type="match status" value="1"/>
</dbReference>
<dbReference type="EMBL" id="JANCNS010000001">
    <property type="protein sequence ID" value="MCP9199344.1"/>
    <property type="molecule type" value="Genomic_DNA"/>
</dbReference>
<evidence type="ECO:0000256" key="1">
    <source>
        <dbReference type="SAM" id="SignalP"/>
    </source>
</evidence>
<name>A0A9X2I7T7_9FLAO</name>
<evidence type="ECO:0000313" key="3">
    <source>
        <dbReference type="Proteomes" id="UP001155280"/>
    </source>
</evidence>
<gene>
    <name evidence="2" type="ORF">MKO06_05465</name>
</gene>